<evidence type="ECO:0000256" key="4">
    <source>
        <dbReference type="ARBA" id="ARBA00012801"/>
    </source>
</evidence>
<keyword evidence="12" id="KW-1185">Reference proteome</keyword>
<dbReference type="UniPathway" id="UPA01068">
    <property type="reaction ID" value="UER00304"/>
</dbReference>
<name>A0A8H3EWV2_9LECA</name>
<evidence type="ECO:0000256" key="3">
    <source>
        <dbReference type="ARBA" id="ARBA00005037"/>
    </source>
</evidence>
<dbReference type="InterPro" id="IPR011576">
    <property type="entry name" value="Pyridox_Oxase_N"/>
</dbReference>
<protein>
    <recommendedName>
        <fullName evidence="4">pyridoxal 5'-phosphate synthase</fullName>
        <ecNumber evidence="4">1.4.3.5</ecNumber>
    </recommendedName>
</protein>
<evidence type="ECO:0000313" key="12">
    <source>
        <dbReference type="Proteomes" id="UP000664534"/>
    </source>
</evidence>
<dbReference type="OrthoDB" id="7771656at2759"/>
<dbReference type="NCBIfam" id="NF004231">
    <property type="entry name" value="PRK05679.1"/>
    <property type="match status" value="1"/>
</dbReference>
<feature type="signal peptide" evidence="8">
    <location>
        <begin position="1"/>
        <end position="23"/>
    </location>
</feature>
<comment type="pathway">
    <text evidence="3">Cofactor metabolism; pyridoxal 5'-phosphate salvage; pyridoxal 5'-phosphate from pyridoxine 5'-phosphate: step 1/1.</text>
</comment>
<proteinExistence type="inferred from homology"/>
<dbReference type="Pfam" id="PF01243">
    <property type="entry name" value="PNPOx_N"/>
    <property type="match status" value="1"/>
</dbReference>
<dbReference type="InterPro" id="IPR019740">
    <property type="entry name" value="Pyridox_Oxase_CS"/>
</dbReference>
<dbReference type="SUPFAM" id="SSF48208">
    <property type="entry name" value="Six-hairpin glycosidases"/>
    <property type="match status" value="1"/>
</dbReference>
<dbReference type="PANTHER" id="PTHR31047:SF0">
    <property type="entry name" value="MEIOTICALLY UP-REGULATED GENE 157 PROTEIN"/>
    <property type="match status" value="1"/>
</dbReference>
<evidence type="ECO:0000259" key="9">
    <source>
        <dbReference type="Pfam" id="PF01243"/>
    </source>
</evidence>
<dbReference type="AlphaFoldDB" id="A0A8H3EWV2"/>
<dbReference type="EMBL" id="CAJPDT010000012">
    <property type="protein sequence ID" value="CAF9914059.1"/>
    <property type="molecule type" value="Genomic_DNA"/>
</dbReference>
<reference evidence="11" key="1">
    <citation type="submission" date="2021-03" db="EMBL/GenBank/DDBJ databases">
        <authorList>
            <person name="Tagirdzhanova G."/>
        </authorList>
    </citation>
    <scope>NUCLEOTIDE SEQUENCE</scope>
</reference>
<evidence type="ECO:0000256" key="6">
    <source>
        <dbReference type="ARBA" id="ARBA00022643"/>
    </source>
</evidence>
<evidence type="ECO:0000313" key="11">
    <source>
        <dbReference type="EMBL" id="CAF9914059.1"/>
    </source>
</evidence>
<comment type="cofactor">
    <cofactor evidence="1">
        <name>FMN</name>
        <dbReference type="ChEBI" id="CHEBI:58210"/>
    </cofactor>
</comment>
<evidence type="ECO:0000256" key="8">
    <source>
        <dbReference type="SAM" id="SignalP"/>
    </source>
</evidence>
<dbReference type="Pfam" id="PF10590">
    <property type="entry name" value="PNP_phzG_C"/>
    <property type="match status" value="1"/>
</dbReference>
<dbReference type="InterPro" id="IPR000659">
    <property type="entry name" value="Pyridox_Oxase"/>
</dbReference>
<keyword evidence="5" id="KW-0285">Flavoprotein</keyword>
<dbReference type="SUPFAM" id="SSF50475">
    <property type="entry name" value="FMN-binding split barrel"/>
    <property type="match status" value="1"/>
</dbReference>
<organism evidence="11 12">
    <name type="scientific">Imshaugia aleurites</name>
    <dbReference type="NCBI Taxonomy" id="172621"/>
    <lineage>
        <taxon>Eukaryota</taxon>
        <taxon>Fungi</taxon>
        <taxon>Dikarya</taxon>
        <taxon>Ascomycota</taxon>
        <taxon>Pezizomycotina</taxon>
        <taxon>Lecanoromycetes</taxon>
        <taxon>OSLEUM clade</taxon>
        <taxon>Lecanoromycetidae</taxon>
        <taxon>Lecanorales</taxon>
        <taxon>Lecanorineae</taxon>
        <taxon>Parmeliaceae</taxon>
        <taxon>Imshaugia</taxon>
    </lineage>
</organism>
<keyword evidence="6" id="KW-0288">FMN</keyword>
<gene>
    <name evidence="11" type="ORF">IMSHALPRED_001519</name>
</gene>
<evidence type="ECO:0000256" key="7">
    <source>
        <dbReference type="ARBA" id="ARBA00023002"/>
    </source>
</evidence>
<dbReference type="HAMAP" id="MF_01629">
    <property type="entry name" value="PdxH"/>
    <property type="match status" value="1"/>
</dbReference>
<dbReference type="GO" id="GO:0005975">
    <property type="term" value="P:carbohydrate metabolic process"/>
    <property type="evidence" value="ECO:0007669"/>
    <property type="project" value="InterPro"/>
</dbReference>
<dbReference type="SMART" id="SM01149">
    <property type="entry name" value="DUF1237"/>
    <property type="match status" value="1"/>
</dbReference>
<keyword evidence="7" id="KW-0560">Oxidoreductase</keyword>
<dbReference type="Pfam" id="PF06824">
    <property type="entry name" value="Glyco_hydro_125"/>
    <property type="match status" value="1"/>
</dbReference>
<feature type="domain" description="Pyridoxamine 5'-phosphate oxidase N-terminal" evidence="9">
    <location>
        <begin position="578"/>
        <end position="707"/>
    </location>
</feature>
<dbReference type="Proteomes" id="UP000664534">
    <property type="component" value="Unassembled WGS sequence"/>
</dbReference>
<dbReference type="InterPro" id="IPR012349">
    <property type="entry name" value="Split_barrel_FMN-bd"/>
</dbReference>
<dbReference type="Gene3D" id="1.50.10.10">
    <property type="match status" value="1"/>
</dbReference>
<dbReference type="InterPro" id="IPR008928">
    <property type="entry name" value="6-hairpin_glycosidase_sf"/>
</dbReference>
<dbReference type="GO" id="GO:0004733">
    <property type="term" value="F:pyridoxamine phosphate oxidase activity"/>
    <property type="evidence" value="ECO:0007669"/>
    <property type="project" value="UniProtKB-EC"/>
</dbReference>
<dbReference type="PROSITE" id="PS01064">
    <property type="entry name" value="PYRIDOX_OXIDASE"/>
    <property type="match status" value="1"/>
</dbReference>
<evidence type="ECO:0000259" key="10">
    <source>
        <dbReference type="Pfam" id="PF10590"/>
    </source>
</evidence>
<dbReference type="InterPro" id="IPR019576">
    <property type="entry name" value="Pyridoxamine_oxidase_dimer_C"/>
</dbReference>
<comment type="pathway">
    <text evidence="2">Cofactor metabolism; pyridoxal 5'-phosphate salvage; pyridoxal 5'-phosphate from pyridoxamine 5'-phosphate: step 1/1.</text>
</comment>
<keyword evidence="8" id="KW-0732">Signal</keyword>
<dbReference type="InterPro" id="IPR008313">
    <property type="entry name" value="GH125"/>
</dbReference>
<sequence>MIPSALTYVLLGSILLWNGFVRALEDGKYGGNQEALGSGIDGERYKTACPDYKHYSVVPHRPLSKGPLALPYQRPSPHCRTFSSPLVEEIIEEMSTRMEDKDLARIFENAFPNTLDTTVRWHVDSTEKHRNNRDGSWEGAQSFIVTGDINAEWLRDSTNQLAQYQSLAKKDKKLETLILGAINTQAEYVIESPYCNAFQPPPPSGEPAVNNGQDDTVHPAYESSRVFECKYELDSLAHFLALGNQFHTSTGSKAFLNSRWYIALDTILEVLTEQAKPTFNAATGKLEKNEYIFRRVTNRATETLSLSGIGNPLGPGTGLIRSAFRPSDDATILGFFIPANAMMAVELKRTAELLKSVGKDALAGKLKEQGESIEKGVWEHGVVTHKTYGEVFAFEVDGYGSSILMDDANLPSLLALPLLGFVDADNEIYKNTRKMILDRAGNPYCLVGKAFSGVGGPHVGLQHAWPMSRLVQAMTSNDDTEIKKVLDDVRDTSKLGLIHESVNVGRAADYTRSWFAWANSVFAQTILDLAARKPHLIFGEVAPAGESSSPQAGQYTKGTLERHQLSPSPFTQFHTWFTHAQQSHVHQPETVCLSTAHLPSGSVSSRFVYLKELDATGFVVYSNWGTSRKAEDVRSNPRASLAFWWHELERQVRVEGTVVRLSNEESQAYFGLRARGSRIGAWASEQSKVLPEESGGRKVLENRVRDVEKRFEGVEEIPVPDFWGGLRVVPDMVEFWQGRESRLHDRFKYVRDGGEADGWQIERLSP</sequence>
<dbReference type="Gene3D" id="2.30.110.10">
    <property type="entry name" value="Electron Transport, Fmn-binding Protein, Chain A"/>
    <property type="match status" value="1"/>
</dbReference>
<dbReference type="InterPro" id="IPR012341">
    <property type="entry name" value="6hp_glycosidase-like_sf"/>
</dbReference>
<dbReference type="GO" id="GO:0008615">
    <property type="term" value="P:pyridoxine biosynthetic process"/>
    <property type="evidence" value="ECO:0007669"/>
    <property type="project" value="InterPro"/>
</dbReference>
<dbReference type="NCBIfam" id="TIGR00558">
    <property type="entry name" value="pdxH"/>
    <property type="match status" value="1"/>
</dbReference>
<feature type="chain" id="PRO_5034053371" description="pyridoxal 5'-phosphate synthase" evidence="8">
    <location>
        <begin position="24"/>
        <end position="766"/>
    </location>
</feature>
<accession>A0A8H3EWV2</accession>
<evidence type="ECO:0000256" key="5">
    <source>
        <dbReference type="ARBA" id="ARBA00022630"/>
    </source>
</evidence>
<evidence type="ECO:0000256" key="2">
    <source>
        <dbReference type="ARBA" id="ARBA00004738"/>
    </source>
</evidence>
<evidence type="ECO:0000256" key="1">
    <source>
        <dbReference type="ARBA" id="ARBA00001917"/>
    </source>
</evidence>
<feature type="domain" description="Pyridoxine 5'-phosphate oxidase dimerisation C-terminal" evidence="10">
    <location>
        <begin position="723"/>
        <end position="766"/>
    </location>
</feature>
<comment type="caution">
    <text evidence="11">The sequence shown here is derived from an EMBL/GenBank/DDBJ whole genome shotgun (WGS) entry which is preliminary data.</text>
</comment>
<dbReference type="GO" id="GO:0010181">
    <property type="term" value="F:FMN binding"/>
    <property type="evidence" value="ECO:0007669"/>
    <property type="project" value="InterPro"/>
</dbReference>
<dbReference type="PANTHER" id="PTHR31047">
    <property type="entry name" value="MEIOTICALLY UP-REGULATED GENE 157 PROTEIN"/>
    <property type="match status" value="1"/>
</dbReference>
<dbReference type="EC" id="1.4.3.5" evidence="4"/>